<name>A0ACB8T2P9_9AGAM</name>
<sequence length="333" mass="37141">MPPYVPPNSALSASAFIGSVVSMAPFYWHVRAGNVGTCLFMFWTSLSCLNLFINSRIWDGNTRDVAHVWCDISSRVLVAQNVAIPASILCITRRLYKLTVTTVINKRREAYIDLGIGLGIPILEVLLYCIVQGHRYNLFEDVGCWPVVYDTLPAFGLVFAWPLVIAVISATYGLCGFYRFVRHGREVRALVFADKAKRGRYIRLILIAGCDILGTIPLSIYDLYSDSLFVSPWISWEYVHSGFSEVNEVPASLWHTSPDMAFGIQMTQWVTVACAFVFFTLFGIFSQGAIDQYQHFYELAQARFASSTPSAQYVLASSTSSSIPDDVISFPGP</sequence>
<gene>
    <name evidence="1" type="ORF">BV25DRAFT_1939808</name>
</gene>
<evidence type="ECO:0000313" key="1">
    <source>
        <dbReference type="EMBL" id="KAI0063013.1"/>
    </source>
</evidence>
<organism evidence="1 2">
    <name type="scientific">Artomyces pyxidatus</name>
    <dbReference type="NCBI Taxonomy" id="48021"/>
    <lineage>
        <taxon>Eukaryota</taxon>
        <taxon>Fungi</taxon>
        <taxon>Dikarya</taxon>
        <taxon>Basidiomycota</taxon>
        <taxon>Agaricomycotina</taxon>
        <taxon>Agaricomycetes</taxon>
        <taxon>Russulales</taxon>
        <taxon>Auriscalpiaceae</taxon>
        <taxon>Artomyces</taxon>
    </lineage>
</organism>
<keyword evidence="2" id="KW-1185">Reference proteome</keyword>
<proteinExistence type="predicted"/>
<keyword evidence="1" id="KW-0675">Receptor</keyword>
<evidence type="ECO:0000313" key="2">
    <source>
        <dbReference type="Proteomes" id="UP000814140"/>
    </source>
</evidence>
<dbReference type="Proteomes" id="UP000814140">
    <property type="component" value="Unassembled WGS sequence"/>
</dbReference>
<reference evidence="1" key="2">
    <citation type="journal article" date="2022" name="New Phytol.">
        <title>Evolutionary transition to the ectomycorrhizal habit in the genomes of a hyperdiverse lineage of mushroom-forming fungi.</title>
        <authorList>
            <person name="Looney B."/>
            <person name="Miyauchi S."/>
            <person name="Morin E."/>
            <person name="Drula E."/>
            <person name="Courty P.E."/>
            <person name="Kohler A."/>
            <person name="Kuo A."/>
            <person name="LaButti K."/>
            <person name="Pangilinan J."/>
            <person name="Lipzen A."/>
            <person name="Riley R."/>
            <person name="Andreopoulos W."/>
            <person name="He G."/>
            <person name="Johnson J."/>
            <person name="Nolan M."/>
            <person name="Tritt A."/>
            <person name="Barry K.W."/>
            <person name="Grigoriev I.V."/>
            <person name="Nagy L.G."/>
            <person name="Hibbett D."/>
            <person name="Henrissat B."/>
            <person name="Matheny P.B."/>
            <person name="Labbe J."/>
            <person name="Martin F.M."/>
        </authorList>
    </citation>
    <scope>NUCLEOTIDE SEQUENCE</scope>
    <source>
        <strain evidence="1">HHB10654</strain>
    </source>
</reference>
<comment type="caution">
    <text evidence="1">The sequence shown here is derived from an EMBL/GenBank/DDBJ whole genome shotgun (WGS) entry which is preliminary data.</text>
</comment>
<accession>A0ACB8T2P9</accession>
<dbReference type="EMBL" id="MU277205">
    <property type="protein sequence ID" value="KAI0063013.1"/>
    <property type="molecule type" value="Genomic_DNA"/>
</dbReference>
<reference evidence="1" key="1">
    <citation type="submission" date="2021-03" db="EMBL/GenBank/DDBJ databases">
        <authorList>
            <consortium name="DOE Joint Genome Institute"/>
            <person name="Ahrendt S."/>
            <person name="Looney B.P."/>
            <person name="Miyauchi S."/>
            <person name="Morin E."/>
            <person name="Drula E."/>
            <person name="Courty P.E."/>
            <person name="Chicoki N."/>
            <person name="Fauchery L."/>
            <person name="Kohler A."/>
            <person name="Kuo A."/>
            <person name="Labutti K."/>
            <person name="Pangilinan J."/>
            <person name="Lipzen A."/>
            <person name="Riley R."/>
            <person name="Andreopoulos W."/>
            <person name="He G."/>
            <person name="Johnson J."/>
            <person name="Barry K.W."/>
            <person name="Grigoriev I.V."/>
            <person name="Nagy L."/>
            <person name="Hibbett D."/>
            <person name="Henrissat B."/>
            <person name="Matheny P.B."/>
            <person name="Labbe J."/>
            <person name="Martin F."/>
        </authorList>
    </citation>
    <scope>NUCLEOTIDE SEQUENCE</scope>
    <source>
        <strain evidence="1">HHB10654</strain>
    </source>
</reference>
<protein>
    <submittedName>
        <fullName evidence="1">Fungal pheromone STE3G-protein-coupled receptor</fullName>
    </submittedName>
</protein>